<evidence type="ECO:0000313" key="3">
    <source>
        <dbReference type="EMBL" id="QUV93893.1"/>
    </source>
</evidence>
<evidence type="ECO:0000259" key="2">
    <source>
        <dbReference type="Pfam" id="PF01936"/>
    </source>
</evidence>
<proteinExistence type="predicted"/>
<name>A0ABX8AYV4_9BACT</name>
<feature type="domain" description="NYN" evidence="2">
    <location>
        <begin position="24"/>
        <end position="172"/>
    </location>
</feature>
<sequence length="355" mass="37730">MASNDLRSSSSGSHLAHAPSNRGRVAIFIDGNNLFHAARSAGVEIDYAKLLAYLRGEDPLLRAFFYTGVDQQAERQQGFLLWMRRNGYRVVQKELKTFPDGTKKANLDVEIAVDMLSLADKYDTAILVSGDEDFTYALNVIAYKGVRVEVAGFRANTSPRLIDVADRFHELDGIVADISKSPSKRDSQQTEALRPSGEWSLSPDRPAEKPELSEAAASPAETGSVEMLDEQPSQPPVPRGTGELVGKPAQPTETAPAGTAPPETVPAAVEPPPVTVDNIVVGALQSGEHPVVMADEAWAASELPTEMIPSPALEPSAFTPSTELPEADASESGTEGDMPGGGVPGTGQSPEVGHH</sequence>
<feature type="compositionally biased region" description="Low complexity" evidence="1">
    <location>
        <begin position="248"/>
        <end position="268"/>
    </location>
</feature>
<reference evidence="3 4" key="1">
    <citation type="submission" date="2021-03" db="EMBL/GenBank/DDBJ databases">
        <title>Genomic and phenotypic characterization of Chloracidobacterium isolates provides evidence for multiple species.</title>
        <authorList>
            <person name="Saini M.K."/>
            <person name="Costas A.M.G."/>
            <person name="Tank M."/>
            <person name="Bryant D.A."/>
        </authorList>
    </citation>
    <scope>NUCLEOTIDE SEQUENCE [LARGE SCALE GENOMIC DNA]</scope>
    <source>
        <strain evidence="3 4">N</strain>
    </source>
</reference>
<keyword evidence="4" id="KW-1185">Reference proteome</keyword>
<feature type="region of interest" description="Disordered" evidence="1">
    <location>
        <begin position="303"/>
        <end position="355"/>
    </location>
</feature>
<dbReference type="Gene3D" id="3.40.50.1010">
    <property type="entry name" value="5'-nuclease"/>
    <property type="match status" value="1"/>
</dbReference>
<dbReference type="InterPro" id="IPR047140">
    <property type="entry name" value="LabA"/>
</dbReference>
<evidence type="ECO:0000256" key="1">
    <source>
        <dbReference type="SAM" id="MobiDB-lite"/>
    </source>
</evidence>
<dbReference type="PANTHER" id="PTHR35458">
    <property type="entry name" value="SLR0755 PROTEIN"/>
    <property type="match status" value="1"/>
</dbReference>
<organism evidence="3 4">
    <name type="scientific">Chloracidobacterium sp. N</name>
    <dbReference type="NCBI Taxonomy" id="2821540"/>
    <lineage>
        <taxon>Bacteria</taxon>
        <taxon>Pseudomonadati</taxon>
        <taxon>Acidobacteriota</taxon>
        <taxon>Terriglobia</taxon>
        <taxon>Terriglobales</taxon>
        <taxon>Acidobacteriaceae</taxon>
        <taxon>Chloracidobacterium</taxon>
        <taxon>Chloracidobacterium aggregatum</taxon>
    </lineage>
</organism>
<protein>
    <submittedName>
        <fullName evidence="3">NYN domain-containing protein</fullName>
    </submittedName>
</protein>
<evidence type="ECO:0000313" key="4">
    <source>
        <dbReference type="Proteomes" id="UP000677668"/>
    </source>
</evidence>
<dbReference type="CDD" id="cd10911">
    <property type="entry name" value="PIN_LabA"/>
    <property type="match status" value="1"/>
</dbReference>
<dbReference type="Proteomes" id="UP000677668">
    <property type="component" value="Chromosome 1"/>
</dbReference>
<dbReference type="Pfam" id="PF01936">
    <property type="entry name" value="NYN"/>
    <property type="match status" value="1"/>
</dbReference>
<feature type="region of interest" description="Disordered" evidence="1">
    <location>
        <begin position="179"/>
        <end position="271"/>
    </location>
</feature>
<gene>
    <name evidence="3" type="ORF">J8C05_00030</name>
</gene>
<accession>A0ABX8AYV4</accession>
<dbReference type="PANTHER" id="PTHR35458:SF8">
    <property type="entry name" value="SLR0650 PROTEIN"/>
    <property type="match status" value="1"/>
</dbReference>
<dbReference type="InterPro" id="IPR021139">
    <property type="entry name" value="NYN"/>
</dbReference>
<dbReference type="EMBL" id="CP072642">
    <property type="protein sequence ID" value="QUV93893.1"/>
    <property type="molecule type" value="Genomic_DNA"/>
</dbReference>